<feature type="signal peptide" evidence="11">
    <location>
        <begin position="1"/>
        <end position="18"/>
    </location>
</feature>
<keyword evidence="13" id="KW-1185">Reference proteome</keyword>
<accession>H3GZV2</accession>
<dbReference type="Pfam" id="PF16810">
    <property type="entry name" value="RXLR"/>
    <property type="match status" value="1"/>
</dbReference>
<dbReference type="VEuPathDB" id="FungiDB:KRP23_14646"/>
<dbReference type="VEuPathDB" id="FungiDB:KRP23_4890"/>
<comment type="subcellular location">
    <subcellularLocation>
        <location evidence="1">Secreted</location>
    </subcellularLocation>
</comment>
<dbReference type="PANTHER" id="PTHR20881:SF0">
    <property type="entry name" value="3-METHYL-2-OXOBUTANOATE HYDROXYMETHYLTRANSFERASE"/>
    <property type="match status" value="1"/>
</dbReference>
<evidence type="ECO:0000256" key="4">
    <source>
        <dbReference type="ARBA" id="ARBA00010400"/>
    </source>
</evidence>
<dbReference type="GO" id="GO:0000287">
    <property type="term" value="F:magnesium ion binding"/>
    <property type="evidence" value="ECO:0000318"/>
    <property type="project" value="GO_Central"/>
</dbReference>
<sequence length="482" mass="53342">MRLYDLLLLTAFVVYATADTDSADIKQPLLLPSATSSRMLPIDQNDSVARRFLRTDKMDHEDGDATHDEERGVGIVQSELESLLKVPSHVESMARQAIKGSSILNMLDKLSLKVRYKYWLLKGKTPEEVKKLLGLHFVSDMKTHPNYQDWFGYEKVYNKKHKPVRYVYQNAKRPCPLPAIAKVLLLLLLLLLWGPLTLEGVVEAPGFVSAQNIMRRLHCRLQDTNRSKKTPKDVTELLPTLNIFKRKLKAITMVTAYDDPSVVHVDLAGLDILLARDPLGMVAQVGPTHKWGAMGLHYCGEALIVAFIDSGASRPLVITNMPFGRRRGIDGNDVGQQEGGAGCVQVEGPSERGKERAETTTTIVDGGIAVAGHIGLRSQHTSAVEGFRAQGRTEQYMDSNYYIDAQAKAQTKPQQTSVSAATRSVNDYYVTPTPAPTKPIVYMAPTSSDNHRLGAQTLFVTSVLSSFEAGSLPWKQTRTKSK</sequence>
<dbReference type="EnsemblProtists" id="Phyra83372">
    <property type="protein sequence ID" value="Phyra83372"/>
    <property type="gene ID" value="Phyra83372"/>
</dbReference>
<dbReference type="GO" id="GO:0003864">
    <property type="term" value="F:3-methyl-2-oxobutanoate hydroxymethyltransferase activity"/>
    <property type="evidence" value="ECO:0000318"/>
    <property type="project" value="GO_Central"/>
</dbReference>
<evidence type="ECO:0000256" key="8">
    <source>
        <dbReference type="ARBA" id="ARBA00022729"/>
    </source>
</evidence>
<dbReference type="HOGENOM" id="CLU_580730_0_0_1"/>
<organism evidence="12 13">
    <name type="scientific">Phytophthora ramorum</name>
    <name type="common">Sudden oak death agent</name>
    <dbReference type="NCBI Taxonomy" id="164328"/>
    <lineage>
        <taxon>Eukaryota</taxon>
        <taxon>Sar</taxon>
        <taxon>Stramenopiles</taxon>
        <taxon>Oomycota</taxon>
        <taxon>Peronosporomycetes</taxon>
        <taxon>Peronosporales</taxon>
        <taxon>Peronosporaceae</taxon>
        <taxon>Phytophthora</taxon>
    </lineage>
</organism>
<evidence type="ECO:0000256" key="7">
    <source>
        <dbReference type="ARBA" id="ARBA00022679"/>
    </source>
</evidence>
<evidence type="ECO:0000256" key="9">
    <source>
        <dbReference type="ARBA" id="ARBA00049172"/>
    </source>
</evidence>
<name>H3GZV2_PHYRM</name>
<protein>
    <recommendedName>
        <fullName evidence="5">3-methyl-2-oxobutanoate hydroxymethyltransferase</fullName>
        <ecNumber evidence="5">2.1.2.11</ecNumber>
    </recommendedName>
</protein>
<dbReference type="FunFam" id="3.20.20.60:FF:000101">
    <property type="entry name" value="Uncharacterized protein"/>
    <property type="match status" value="1"/>
</dbReference>
<dbReference type="InterPro" id="IPR031825">
    <property type="entry name" value="RXLR"/>
</dbReference>
<dbReference type="InterPro" id="IPR003700">
    <property type="entry name" value="Pantoate_hydroxy_MeTrfase"/>
</dbReference>
<evidence type="ECO:0000256" key="5">
    <source>
        <dbReference type="ARBA" id="ARBA00012618"/>
    </source>
</evidence>
<dbReference type="VEuPathDB" id="FungiDB:KRP22_15216"/>
<comment type="catalytic activity">
    <reaction evidence="9">
        <text>(6R)-5,10-methylene-5,6,7,8-tetrahydrofolate + 3-methyl-2-oxobutanoate + H2O = 2-dehydropantoate + (6S)-5,6,7,8-tetrahydrofolate</text>
        <dbReference type="Rhea" id="RHEA:11824"/>
        <dbReference type="ChEBI" id="CHEBI:11561"/>
        <dbReference type="ChEBI" id="CHEBI:11851"/>
        <dbReference type="ChEBI" id="CHEBI:15377"/>
        <dbReference type="ChEBI" id="CHEBI:15636"/>
        <dbReference type="ChEBI" id="CHEBI:57453"/>
        <dbReference type="EC" id="2.1.2.11"/>
    </reaction>
</comment>
<keyword evidence="8 11" id="KW-0732">Signal</keyword>
<dbReference type="PANTHER" id="PTHR20881">
    <property type="entry name" value="3-METHYL-2-OXOBUTANOATE HYDROXYMETHYLTRANSFERASE"/>
    <property type="match status" value="1"/>
</dbReference>
<dbReference type="EMBL" id="DS566084">
    <property type="status" value="NOT_ANNOTATED_CDS"/>
    <property type="molecule type" value="Genomic_DNA"/>
</dbReference>
<evidence type="ECO:0000256" key="2">
    <source>
        <dbReference type="ARBA" id="ARBA00005033"/>
    </source>
</evidence>
<dbReference type="SUPFAM" id="SSF51621">
    <property type="entry name" value="Phosphoenolpyruvate/pyruvate domain"/>
    <property type="match status" value="1"/>
</dbReference>
<comment type="similarity">
    <text evidence="3">Belongs to the PanB family.</text>
</comment>
<dbReference type="AlphaFoldDB" id="H3GZV2"/>
<reference evidence="13" key="1">
    <citation type="journal article" date="2006" name="Science">
        <title>Phytophthora genome sequences uncover evolutionary origins and mechanisms of pathogenesis.</title>
        <authorList>
            <person name="Tyler B.M."/>
            <person name="Tripathy S."/>
            <person name="Zhang X."/>
            <person name="Dehal P."/>
            <person name="Jiang R.H."/>
            <person name="Aerts A."/>
            <person name="Arredondo F.D."/>
            <person name="Baxter L."/>
            <person name="Bensasson D."/>
            <person name="Beynon J.L."/>
            <person name="Chapman J."/>
            <person name="Damasceno C.M."/>
            <person name="Dorrance A.E."/>
            <person name="Dou D."/>
            <person name="Dickerman A.W."/>
            <person name="Dubchak I.L."/>
            <person name="Garbelotto M."/>
            <person name="Gijzen M."/>
            <person name="Gordon S.G."/>
            <person name="Govers F."/>
            <person name="Grunwald N.J."/>
            <person name="Huang W."/>
            <person name="Ivors K.L."/>
            <person name="Jones R.W."/>
            <person name="Kamoun S."/>
            <person name="Krampis K."/>
            <person name="Lamour K.H."/>
            <person name="Lee M.K."/>
            <person name="McDonald W.H."/>
            <person name="Medina M."/>
            <person name="Meijer H.J."/>
            <person name="Nordberg E.K."/>
            <person name="Maclean D.J."/>
            <person name="Ospina-Giraldo M.D."/>
            <person name="Morris P.F."/>
            <person name="Phuntumart V."/>
            <person name="Putnam N.H."/>
            <person name="Rash S."/>
            <person name="Rose J.K."/>
            <person name="Sakihama Y."/>
            <person name="Salamov A.A."/>
            <person name="Savidor A."/>
            <person name="Scheuring C.F."/>
            <person name="Smith B.M."/>
            <person name="Sobral B.W."/>
            <person name="Terry A."/>
            <person name="Torto-Alalibo T.A."/>
            <person name="Win J."/>
            <person name="Xu Z."/>
            <person name="Zhang H."/>
            <person name="Grigoriev I.V."/>
            <person name="Rokhsar D.S."/>
            <person name="Boore J.L."/>
        </authorList>
    </citation>
    <scope>NUCLEOTIDE SEQUENCE [LARGE SCALE GENOMIC DNA]</scope>
    <source>
        <strain evidence="13">Pr102</strain>
    </source>
</reference>
<evidence type="ECO:0000256" key="1">
    <source>
        <dbReference type="ARBA" id="ARBA00004613"/>
    </source>
</evidence>
<dbReference type="Gene3D" id="3.20.20.60">
    <property type="entry name" value="Phosphoenolpyruvate-binding domains"/>
    <property type="match status" value="1"/>
</dbReference>
<evidence type="ECO:0000256" key="11">
    <source>
        <dbReference type="SAM" id="SignalP"/>
    </source>
</evidence>
<dbReference type="GO" id="GO:0005576">
    <property type="term" value="C:extracellular region"/>
    <property type="evidence" value="ECO:0007669"/>
    <property type="project" value="UniProtKB-SubCell"/>
</dbReference>
<evidence type="ECO:0000313" key="13">
    <source>
        <dbReference type="Proteomes" id="UP000005238"/>
    </source>
</evidence>
<dbReference type="InterPro" id="IPR040442">
    <property type="entry name" value="Pyrv_kinase-like_dom_sf"/>
</dbReference>
<comment type="similarity">
    <text evidence="4">Belongs to the RxLR effector family.</text>
</comment>
<dbReference type="VEuPathDB" id="FungiDB:KRP22_13625"/>
<dbReference type="eggNOG" id="KOG2949">
    <property type="taxonomic scope" value="Eukaryota"/>
</dbReference>
<dbReference type="Pfam" id="PF02548">
    <property type="entry name" value="Pantoate_transf"/>
    <property type="match status" value="1"/>
</dbReference>
<keyword evidence="7" id="KW-0808">Transferase</keyword>
<feature type="region of interest" description="Disordered" evidence="10">
    <location>
        <begin position="334"/>
        <end position="357"/>
    </location>
</feature>
<dbReference type="InterPro" id="IPR015813">
    <property type="entry name" value="Pyrv/PenolPyrv_kinase-like_dom"/>
</dbReference>
<evidence type="ECO:0000256" key="3">
    <source>
        <dbReference type="ARBA" id="ARBA00008676"/>
    </source>
</evidence>
<dbReference type="EC" id="2.1.2.11" evidence="5"/>
<dbReference type="UniPathway" id="UPA00028">
    <property type="reaction ID" value="UER00003"/>
</dbReference>
<evidence type="ECO:0000313" key="12">
    <source>
        <dbReference type="EnsemblProtists" id="Phyra83372"/>
    </source>
</evidence>
<evidence type="ECO:0000256" key="6">
    <source>
        <dbReference type="ARBA" id="ARBA00022525"/>
    </source>
</evidence>
<reference evidence="12" key="2">
    <citation type="submission" date="2015-06" db="UniProtKB">
        <authorList>
            <consortium name="EnsemblProtists"/>
        </authorList>
    </citation>
    <scope>IDENTIFICATION</scope>
    <source>
        <strain evidence="12">Pr102</strain>
    </source>
</reference>
<comment type="pathway">
    <text evidence="2">Cofactor biosynthesis; (R)-pantothenate biosynthesis; (R)-pantoate from 3-methyl-2-oxobutanoate: step 1/2.</text>
</comment>
<dbReference type="Proteomes" id="UP000005238">
    <property type="component" value="Unassembled WGS sequence"/>
</dbReference>
<dbReference type="STRING" id="164328.H3GZV2"/>
<evidence type="ECO:0000256" key="10">
    <source>
        <dbReference type="SAM" id="MobiDB-lite"/>
    </source>
</evidence>
<dbReference type="GO" id="GO:0005739">
    <property type="term" value="C:mitochondrion"/>
    <property type="evidence" value="ECO:0000318"/>
    <property type="project" value="GO_Central"/>
</dbReference>
<dbReference type="GO" id="GO:0015940">
    <property type="term" value="P:pantothenate biosynthetic process"/>
    <property type="evidence" value="ECO:0000318"/>
    <property type="project" value="GO_Central"/>
</dbReference>
<feature type="chain" id="PRO_5003588035" description="3-methyl-2-oxobutanoate hydroxymethyltransferase" evidence="11">
    <location>
        <begin position="19"/>
        <end position="482"/>
    </location>
</feature>
<dbReference type="InParanoid" id="H3GZV2"/>
<proteinExistence type="inferred from homology"/>
<keyword evidence="6" id="KW-0964">Secreted</keyword>